<protein>
    <recommendedName>
        <fullName evidence="3">EexN family lipoprotein</fullName>
    </recommendedName>
</protein>
<dbReference type="PROSITE" id="PS51257">
    <property type="entry name" value="PROKAR_LIPOPROTEIN"/>
    <property type="match status" value="1"/>
</dbReference>
<proteinExistence type="predicted"/>
<evidence type="ECO:0000313" key="2">
    <source>
        <dbReference type="Proteomes" id="UP001500864"/>
    </source>
</evidence>
<dbReference type="EMBL" id="BAABIZ010000008">
    <property type="protein sequence ID" value="GAA5107701.1"/>
    <property type="molecule type" value="Genomic_DNA"/>
</dbReference>
<keyword evidence="2" id="KW-1185">Reference proteome</keyword>
<reference evidence="2" key="1">
    <citation type="journal article" date="2019" name="Int. J. Syst. Evol. Microbiol.">
        <title>The Global Catalogue of Microorganisms (GCM) 10K type strain sequencing project: providing services to taxonomists for standard genome sequencing and annotation.</title>
        <authorList>
            <consortium name="The Broad Institute Genomics Platform"/>
            <consortium name="The Broad Institute Genome Sequencing Center for Infectious Disease"/>
            <person name="Wu L."/>
            <person name="Ma J."/>
        </authorList>
    </citation>
    <scope>NUCLEOTIDE SEQUENCE [LARGE SCALE GENOMIC DNA]</scope>
    <source>
        <strain evidence="2">JCM 17712</strain>
    </source>
</reference>
<dbReference type="InterPro" id="IPR047937">
    <property type="entry name" value="Eex_IncN-like"/>
</dbReference>
<dbReference type="Proteomes" id="UP001500864">
    <property type="component" value="Unassembled WGS sequence"/>
</dbReference>
<evidence type="ECO:0008006" key="3">
    <source>
        <dbReference type="Google" id="ProtNLM"/>
    </source>
</evidence>
<dbReference type="RefSeq" id="WP_345115876.1">
    <property type="nucleotide sequence ID" value="NZ_BAABIZ010000008.1"/>
</dbReference>
<dbReference type="NCBIfam" id="NF033894">
    <property type="entry name" value="Eex_IncN"/>
    <property type="match status" value="1"/>
</dbReference>
<comment type="caution">
    <text evidence="1">The sequence shown here is derived from an EMBL/GenBank/DDBJ whole genome shotgun (WGS) entry which is preliminary data.</text>
</comment>
<accession>A0ABP9N8P5</accession>
<evidence type="ECO:0000313" key="1">
    <source>
        <dbReference type="EMBL" id="GAA5107701.1"/>
    </source>
</evidence>
<sequence length="71" mass="8069">MNKVIITTLLLCTGLGVAGCEKTYSVEEFKKDPKLLQQWKEKCFISGEFDSKNCKNAEQAERETRKNGWPG</sequence>
<organism evidence="1 2">
    <name type="scientific">Bartonella jaculi</name>
    <dbReference type="NCBI Taxonomy" id="686226"/>
    <lineage>
        <taxon>Bacteria</taxon>
        <taxon>Pseudomonadati</taxon>
        <taxon>Pseudomonadota</taxon>
        <taxon>Alphaproteobacteria</taxon>
        <taxon>Hyphomicrobiales</taxon>
        <taxon>Bartonellaceae</taxon>
        <taxon>Bartonella</taxon>
    </lineage>
</organism>
<name>A0ABP9N8P5_9HYPH</name>
<gene>
    <name evidence="1" type="ORF">GCM10023261_09270</name>
</gene>